<feature type="region of interest" description="Disordered" evidence="1">
    <location>
        <begin position="35"/>
        <end position="59"/>
    </location>
</feature>
<organism evidence="3 4">
    <name type="scientific">Eumeta variegata</name>
    <name type="common">Bagworm moth</name>
    <name type="synonym">Eumeta japonica</name>
    <dbReference type="NCBI Taxonomy" id="151549"/>
    <lineage>
        <taxon>Eukaryota</taxon>
        <taxon>Metazoa</taxon>
        <taxon>Ecdysozoa</taxon>
        <taxon>Arthropoda</taxon>
        <taxon>Hexapoda</taxon>
        <taxon>Insecta</taxon>
        <taxon>Pterygota</taxon>
        <taxon>Neoptera</taxon>
        <taxon>Endopterygota</taxon>
        <taxon>Lepidoptera</taxon>
        <taxon>Glossata</taxon>
        <taxon>Ditrysia</taxon>
        <taxon>Tineoidea</taxon>
        <taxon>Psychidae</taxon>
        <taxon>Oiketicinae</taxon>
        <taxon>Eumeta</taxon>
    </lineage>
</organism>
<reference evidence="3 4" key="1">
    <citation type="journal article" date="2019" name="Commun. Biol.">
        <title>The bagworm genome reveals a unique fibroin gene that provides high tensile strength.</title>
        <authorList>
            <person name="Kono N."/>
            <person name="Nakamura H."/>
            <person name="Ohtoshi R."/>
            <person name="Tomita M."/>
            <person name="Numata K."/>
            <person name="Arakawa K."/>
        </authorList>
    </citation>
    <scope>NUCLEOTIDE SEQUENCE [LARGE SCALE GENOMIC DNA]</scope>
</reference>
<feature type="compositionally biased region" description="Polar residues" evidence="1">
    <location>
        <begin position="40"/>
        <end position="59"/>
    </location>
</feature>
<evidence type="ECO:0000313" key="3">
    <source>
        <dbReference type="EMBL" id="GBP21726.1"/>
    </source>
</evidence>
<dbReference type="Pfam" id="PF13843">
    <property type="entry name" value="DDE_Tnp_1_7"/>
    <property type="match status" value="1"/>
</dbReference>
<dbReference type="EMBL" id="BGZK01000131">
    <property type="protein sequence ID" value="GBP21726.1"/>
    <property type="molecule type" value="Genomic_DNA"/>
</dbReference>
<proteinExistence type="predicted"/>
<dbReference type="Proteomes" id="UP000299102">
    <property type="component" value="Unassembled WGS sequence"/>
</dbReference>
<dbReference type="InterPro" id="IPR029526">
    <property type="entry name" value="PGBD"/>
</dbReference>
<keyword evidence="4" id="KW-1185">Reference proteome</keyword>
<dbReference type="PANTHER" id="PTHR46599">
    <property type="entry name" value="PIGGYBAC TRANSPOSABLE ELEMENT-DERIVED PROTEIN 4"/>
    <property type="match status" value="1"/>
</dbReference>
<evidence type="ECO:0000259" key="2">
    <source>
        <dbReference type="Pfam" id="PF13843"/>
    </source>
</evidence>
<dbReference type="PANTHER" id="PTHR46599:SF6">
    <property type="entry name" value="DUAL SPECIFICITY PHOSPHATASE 26"/>
    <property type="match status" value="1"/>
</dbReference>
<protein>
    <submittedName>
        <fullName evidence="3">PiggyBac transposable element-derived protein 4</fullName>
    </submittedName>
</protein>
<dbReference type="AlphaFoldDB" id="A0A4C1U7C2"/>
<comment type="caution">
    <text evidence="3">The sequence shown here is derived from an EMBL/GenBank/DDBJ whole genome shotgun (WGS) entry which is preliminary data.</text>
</comment>
<feature type="domain" description="PiggyBac transposable element-derived protein" evidence="2">
    <location>
        <begin position="118"/>
        <end position="414"/>
    </location>
</feature>
<dbReference type="STRING" id="151549.A0A4C1U7C2"/>
<sequence>MAKRQLTQSEIQRALVESDDENIFVRECDSDDENFAVDSCSDSESNVTEPTPENNDEQLWSESDDVPLQEYVSIDTYKGRDGTTWKSEPDRQSRTPRHNIIRGGIHKVILPPRQAIIDPIVSFSLFIDDHVLEIIVKYTNTEGLRVLQNRWKSTDKIEMQAFLGLLLTIGVNKQGSVDFREYWDPIFGNPIFRATMGKNRFASLLRFLRFDDKNTWSLRKSKDKLAPIRELWEYVNQNLKKLYLPGENLTIDEQLVPFRGRVSFKRFLPSKPDKYGMKIWWICDSKTSYPLFGVPYLGKEGQNRAENLAYNVVNQLCQPYFRSNRNVTFDNYFTSIDVAKYLAQNGLTTVGTLRKNKTCIPPNFQPKKTRDIESNVFGFYKNMTLVSYVPKKNRAVILLSTMHHGKEEDVNKNNKSEINLY</sequence>
<evidence type="ECO:0000313" key="4">
    <source>
        <dbReference type="Proteomes" id="UP000299102"/>
    </source>
</evidence>
<accession>A0A4C1U7C2</accession>
<dbReference type="OrthoDB" id="10057959at2759"/>
<name>A0A4C1U7C2_EUMVA</name>
<evidence type="ECO:0000256" key="1">
    <source>
        <dbReference type="SAM" id="MobiDB-lite"/>
    </source>
</evidence>
<gene>
    <name evidence="3" type="primary">PGBD4</name>
    <name evidence="3" type="ORF">EVAR_16277_1</name>
</gene>